<comment type="caution">
    <text evidence="8">The sequence shown here is derived from an EMBL/GenBank/DDBJ whole genome shotgun (WGS) entry which is preliminary data.</text>
</comment>
<feature type="transmembrane region" description="Helical" evidence="6">
    <location>
        <begin position="33"/>
        <end position="53"/>
    </location>
</feature>
<dbReference type="GO" id="GO:0022857">
    <property type="term" value="F:transmembrane transporter activity"/>
    <property type="evidence" value="ECO:0007669"/>
    <property type="project" value="InterPro"/>
</dbReference>
<evidence type="ECO:0000256" key="2">
    <source>
        <dbReference type="ARBA" id="ARBA00022448"/>
    </source>
</evidence>
<dbReference type="PROSITE" id="PS50850">
    <property type="entry name" value="MFS"/>
    <property type="match status" value="1"/>
</dbReference>
<evidence type="ECO:0000256" key="1">
    <source>
        <dbReference type="ARBA" id="ARBA00004141"/>
    </source>
</evidence>
<dbReference type="PANTHER" id="PTHR23501:SF201">
    <property type="entry name" value="MFS AFLATOXIN EFFLUX PUMP"/>
    <property type="match status" value="1"/>
</dbReference>
<keyword evidence="5 6" id="KW-0472">Membrane</keyword>
<feature type="transmembrane region" description="Helical" evidence="6">
    <location>
        <begin position="381"/>
        <end position="404"/>
    </location>
</feature>
<evidence type="ECO:0000256" key="6">
    <source>
        <dbReference type="SAM" id="Phobius"/>
    </source>
</evidence>
<protein>
    <submittedName>
        <fullName evidence="8">Major facilitator superfamily domain, general substrate transporter</fullName>
    </submittedName>
</protein>
<gene>
    <name evidence="8" type="ORF">LEL_06388</name>
</gene>
<evidence type="ECO:0000313" key="9">
    <source>
        <dbReference type="Proteomes" id="UP000076881"/>
    </source>
</evidence>
<dbReference type="AlphaFoldDB" id="A0A168GN94"/>
<dbReference type="EMBL" id="AZHF01000004">
    <property type="protein sequence ID" value="OAA76704.1"/>
    <property type="molecule type" value="Genomic_DNA"/>
</dbReference>
<dbReference type="Pfam" id="PF07690">
    <property type="entry name" value="MFS_1"/>
    <property type="match status" value="1"/>
</dbReference>
<dbReference type="InterPro" id="IPR011701">
    <property type="entry name" value="MFS"/>
</dbReference>
<feature type="transmembrane region" description="Helical" evidence="6">
    <location>
        <begin position="248"/>
        <end position="267"/>
    </location>
</feature>
<evidence type="ECO:0000256" key="3">
    <source>
        <dbReference type="ARBA" id="ARBA00022692"/>
    </source>
</evidence>
<keyword evidence="4 6" id="KW-1133">Transmembrane helix</keyword>
<dbReference type="GO" id="GO:0005886">
    <property type="term" value="C:plasma membrane"/>
    <property type="evidence" value="ECO:0007669"/>
    <property type="project" value="TreeGrafter"/>
</dbReference>
<keyword evidence="2" id="KW-0813">Transport</keyword>
<sequence>MPSESLHDEEKQSPSDAKLATEPVEYPPVAKRILIMVALYLTMFLITLVSITIEALACTLLTITQDQNIIATAIPRITDEFHSIDDIGWYGSAYLLTTCSFQLLMGKVYKHYPAKPLFLAGVFLFEVGSAICGAAPNSTAFIVGRAVAGLGASGLFSGVMVIMFYTIPLQQRPLWQGAAGALFAVASVIGPVVGGAFTDNITWRWCFYLNLPIGGVSIIVSIFLIHLPNQKLESPAKSFLGKIQQLDPIGNLAFFPGVICLILALQWGGTRYAWSNGKIIALLIVCIVLVAVFIGIQVWKKEEATVPPRIITQRSIASAMFFCFFNGAGMMVLMYYLPIWFQAVKGASAVHSGLMLLPTVLSVVVASIASGIIISRVGYYAPFYIASSVLTPIGAGLMCTFTPLTSKGMWIGSQILLGFGFGLGAQQHMNVVQTVLERSDIAVGSAVVMFVRFLGSAVFIPIAQNIFLQDLISKLTALPGVDAEKIVKGGATELRSLVSGHELEQLLTYYNASIVRVFYIVVGTCAVTIFASVCVEWRSLKAKAKDEAEAGKPVSK</sequence>
<feature type="transmembrane region" description="Helical" evidence="6">
    <location>
        <begin position="142"/>
        <end position="165"/>
    </location>
</feature>
<reference evidence="8 9" key="1">
    <citation type="journal article" date="2016" name="Genome Biol. Evol.">
        <title>Divergent and convergent evolution of fungal pathogenicity.</title>
        <authorList>
            <person name="Shang Y."/>
            <person name="Xiao G."/>
            <person name="Zheng P."/>
            <person name="Cen K."/>
            <person name="Zhan S."/>
            <person name="Wang C."/>
        </authorList>
    </citation>
    <scope>NUCLEOTIDE SEQUENCE [LARGE SCALE GENOMIC DNA]</scope>
    <source>
        <strain evidence="8 9">RCEF 1005</strain>
    </source>
</reference>
<dbReference type="Gene3D" id="1.20.1720.10">
    <property type="entry name" value="Multidrug resistance protein D"/>
    <property type="match status" value="1"/>
</dbReference>
<evidence type="ECO:0000313" key="8">
    <source>
        <dbReference type="EMBL" id="OAA76704.1"/>
    </source>
</evidence>
<feature type="transmembrane region" description="Helical" evidence="6">
    <location>
        <begin position="441"/>
        <end position="463"/>
    </location>
</feature>
<feature type="transmembrane region" description="Helical" evidence="6">
    <location>
        <begin position="319"/>
        <end position="341"/>
    </location>
</feature>
<comment type="subcellular location">
    <subcellularLocation>
        <location evidence="1">Membrane</location>
        <topology evidence="1">Multi-pass membrane protein</topology>
    </subcellularLocation>
</comment>
<keyword evidence="3 6" id="KW-0812">Transmembrane</keyword>
<dbReference type="Proteomes" id="UP000076881">
    <property type="component" value="Unassembled WGS sequence"/>
</dbReference>
<feature type="transmembrane region" description="Helical" evidence="6">
    <location>
        <begin position="410"/>
        <end position="429"/>
    </location>
</feature>
<dbReference type="InterPro" id="IPR020846">
    <property type="entry name" value="MFS_dom"/>
</dbReference>
<feature type="domain" description="Major facilitator superfamily (MFS) profile" evidence="7">
    <location>
        <begin position="35"/>
        <end position="540"/>
    </location>
</feature>
<evidence type="ECO:0000256" key="5">
    <source>
        <dbReference type="ARBA" id="ARBA00023136"/>
    </source>
</evidence>
<dbReference type="SUPFAM" id="SSF103473">
    <property type="entry name" value="MFS general substrate transporter"/>
    <property type="match status" value="1"/>
</dbReference>
<feature type="transmembrane region" description="Helical" evidence="6">
    <location>
        <begin position="517"/>
        <end position="535"/>
    </location>
</feature>
<feature type="transmembrane region" description="Helical" evidence="6">
    <location>
        <begin position="353"/>
        <end position="374"/>
    </location>
</feature>
<feature type="transmembrane region" description="Helical" evidence="6">
    <location>
        <begin position="209"/>
        <end position="227"/>
    </location>
</feature>
<dbReference type="FunFam" id="1.20.1720.10:FF:000012">
    <property type="entry name" value="MFS toxin efflux pump (AflT)"/>
    <property type="match status" value="1"/>
</dbReference>
<name>A0A168GN94_CORDF</name>
<accession>A0A168GN94</accession>
<evidence type="ECO:0000256" key="4">
    <source>
        <dbReference type="ARBA" id="ARBA00022989"/>
    </source>
</evidence>
<proteinExistence type="predicted"/>
<organism evidence="8 9">
    <name type="scientific">Akanthomyces lecanii RCEF 1005</name>
    <dbReference type="NCBI Taxonomy" id="1081108"/>
    <lineage>
        <taxon>Eukaryota</taxon>
        <taxon>Fungi</taxon>
        <taxon>Dikarya</taxon>
        <taxon>Ascomycota</taxon>
        <taxon>Pezizomycotina</taxon>
        <taxon>Sordariomycetes</taxon>
        <taxon>Hypocreomycetidae</taxon>
        <taxon>Hypocreales</taxon>
        <taxon>Cordycipitaceae</taxon>
        <taxon>Akanthomyces</taxon>
        <taxon>Cordyceps confragosa</taxon>
    </lineage>
</organism>
<dbReference type="OrthoDB" id="10021397at2759"/>
<dbReference type="CDD" id="cd17502">
    <property type="entry name" value="MFS_Azr1_MDR_like"/>
    <property type="match status" value="1"/>
</dbReference>
<dbReference type="Gene3D" id="1.20.1250.20">
    <property type="entry name" value="MFS general substrate transporter like domains"/>
    <property type="match status" value="1"/>
</dbReference>
<feature type="transmembrane region" description="Helical" evidence="6">
    <location>
        <begin position="279"/>
        <end position="299"/>
    </location>
</feature>
<dbReference type="FunFam" id="1.20.1250.20:FF:000196">
    <property type="entry name" value="MFS toxin efflux pump (AflT)"/>
    <property type="match status" value="1"/>
</dbReference>
<evidence type="ECO:0000259" key="7">
    <source>
        <dbReference type="PROSITE" id="PS50850"/>
    </source>
</evidence>
<dbReference type="PANTHER" id="PTHR23501">
    <property type="entry name" value="MAJOR FACILITATOR SUPERFAMILY"/>
    <property type="match status" value="1"/>
</dbReference>
<keyword evidence="9" id="KW-1185">Reference proteome</keyword>
<feature type="transmembrane region" description="Helical" evidence="6">
    <location>
        <begin position="177"/>
        <end position="197"/>
    </location>
</feature>
<dbReference type="InterPro" id="IPR036259">
    <property type="entry name" value="MFS_trans_sf"/>
</dbReference>
<feature type="transmembrane region" description="Helical" evidence="6">
    <location>
        <begin position="117"/>
        <end position="136"/>
    </location>
</feature>